<dbReference type="Proteomes" id="UP000033684">
    <property type="component" value="Unassembled WGS sequence"/>
</dbReference>
<comment type="caution">
    <text evidence="5">The sequence shown here is derived from an EMBL/GenBank/DDBJ whole genome shotgun (WGS) entry which is preliminary data.</text>
</comment>
<dbReference type="PANTHER" id="PTHR43775:SF37">
    <property type="entry name" value="SI:DKEY-61P9.11"/>
    <property type="match status" value="1"/>
</dbReference>
<accession>A0A0F3IJ72</accession>
<dbReference type="InterPro" id="IPR013968">
    <property type="entry name" value="PKS_KR"/>
</dbReference>
<evidence type="ECO:0000313" key="5">
    <source>
        <dbReference type="EMBL" id="KJV06717.1"/>
    </source>
</evidence>
<dbReference type="PATRIC" id="fig|1632867.3.peg.5698"/>
<dbReference type="EMBL" id="LAJX01000092">
    <property type="protein sequence ID" value="KJV06717.1"/>
    <property type="molecule type" value="Genomic_DNA"/>
</dbReference>
<proteinExistence type="inferred from homology"/>
<dbReference type="SUPFAM" id="SSF51735">
    <property type="entry name" value="NAD(P)-binding Rossmann-fold domains"/>
    <property type="match status" value="1"/>
</dbReference>
<organism evidence="5 6">
    <name type="scientific">Methylocucumis oryzae</name>
    <dbReference type="NCBI Taxonomy" id="1632867"/>
    <lineage>
        <taxon>Bacteria</taxon>
        <taxon>Pseudomonadati</taxon>
        <taxon>Pseudomonadota</taxon>
        <taxon>Gammaproteobacteria</taxon>
        <taxon>Methylococcales</taxon>
        <taxon>Methylococcaceae</taxon>
        <taxon>Methylocucumis</taxon>
    </lineage>
</organism>
<evidence type="ECO:0000259" key="4">
    <source>
        <dbReference type="SMART" id="SM00822"/>
    </source>
</evidence>
<dbReference type="AlphaFoldDB" id="A0A0F3IJ72"/>
<sequence>MAEVRLQQGRWLALDWREITLQPTVALPWQQQGVYLVTGGLGGVGFIVARELAVTIPGVRIVLVGRSEADLNKLSELRALASVDYFQANLADLAQVQALAVWLKQHYGQLNGVLHSAGVVRDKLILRKTEAEFADVFAPKVNAVLNLDNALQDFDLDFCVYFSSMTSVVGNPGQADYAAANGFIDAYAEHRQRQVQAGLKTRFNRVY</sequence>
<keyword evidence="3" id="KW-0597">Phosphoprotein</keyword>
<dbReference type="PANTHER" id="PTHR43775">
    <property type="entry name" value="FATTY ACID SYNTHASE"/>
    <property type="match status" value="1"/>
</dbReference>
<gene>
    <name evidence="5" type="ORF">VZ94_09445</name>
</gene>
<comment type="similarity">
    <text evidence="1">Belongs to the short-chain dehydrogenases/reductases (SDR) family.</text>
</comment>
<reference evidence="5 6" key="2">
    <citation type="journal article" date="2016" name="Microb. Ecol.">
        <title>Genome Characteristics of a Novel Type I Methanotroph (Sn10-6) Isolated from a Flooded Indian Rice Field.</title>
        <authorList>
            <person name="Rahalkar M.C."/>
            <person name="Pandit P.S."/>
            <person name="Dhakephalkar P.K."/>
            <person name="Pore S."/>
            <person name="Arora P."/>
            <person name="Kapse N."/>
        </authorList>
    </citation>
    <scope>NUCLEOTIDE SEQUENCE [LARGE SCALE GENOMIC DNA]</scope>
    <source>
        <strain evidence="5 6">Sn10-6</strain>
    </source>
</reference>
<name>A0A0F3IJ72_9GAMM</name>
<dbReference type="GO" id="GO:0006633">
    <property type="term" value="P:fatty acid biosynthetic process"/>
    <property type="evidence" value="ECO:0007669"/>
    <property type="project" value="TreeGrafter"/>
</dbReference>
<dbReference type="Gene3D" id="3.40.50.720">
    <property type="entry name" value="NAD(P)-binding Rossmann-like Domain"/>
    <property type="match status" value="1"/>
</dbReference>
<dbReference type="InterPro" id="IPR050091">
    <property type="entry name" value="PKS_NRPS_Biosynth_Enz"/>
</dbReference>
<evidence type="ECO:0000256" key="1">
    <source>
        <dbReference type="ARBA" id="ARBA00006484"/>
    </source>
</evidence>
<dbReference type="InterPro" id="IPR036291">
    <property type="entry name" value="NAD(P)-bd_dom_sf"/>
</dbReference>
<dbReference type="SMART" id="SM00822">
    <property type="entry name" value="PKS_KR"/>
    <property type="match status" value="1"/>
</dbReference>
<evidence type="ECO:0000313" key="6">
    <source>
        <dbReference type="Proteomes" id="UP000033684"/>
    </source>
</evidence>
<evidence type="ECO:0000256" key="3">
    <source>
        <dbReference type="ARBA" id="ARBA00022553"/>
    </source>
</evidence>
<keyword evidence="6" id="KW-1185">Reference proteome</keyword>
<evidence type="ECO:0000256" key="2">
    <source>
        <dbReference type="ARBA" id="ARBA00022450"/>
    </source>
</evidence>
<dbReference type="InterPro" id="IPR057326">
    <property type="entry name" value="KR_dom"/>
</dbReference>
<protein>
    <recommendedName>
        <fullName evidence="4">Ketoreductase domain-containing protein</fullName>
    </recommendedName>
</protein>
<dbReference type="OrthoDB" id="9778690at2"/>
<reference evidence="6" key="1">
    <citation type="submission" date="2015-03" db="EMBL/GenBank/DDBJ databases">
        <title>Draft genome sequence of a novel methanotroph (Sn10-6) isolated from flooded ricefield rhizosphere in India.</title>
        <authorList>
            <person name="Pandit P.S."/>
            <person name="Pore S.D."/>
            <person name="Arora P."/>
            <person name="Kapse N.G."/>
            <person name="Dhakephalkar P.K."/>
            <person name="Rahalkar M.C."/>
        </authorList>
    </citation>
    <scope>NUCLEOTIDE SEQUENCE [LARGE SCALE GENOMIC DNA]</scope>
    <source>
        <strain evidence="6">Sn10-6</strain>
    </source>
</reference>
<keyword evidence="2" id="KW-0596">Phosphopantetheine</keyword>
<dbReference type="GO" id="GO:0004312">
    <property type="term" value="F:fatty acid synthase activity"/>
    <property type="evidence" value="ECO:0007669"/>
    <property type="project" value="TreeGrafter"/>
</dbReference>
<dbReference type="Pfam" id="PF08659">
    <property type="entry name" value="KR"/>
    <property type="match status" value="1"/>
</dbReference>
<dbReference type="RefSeq" id="WP_045779041.1">
    <property type="nucleotide sequence ID" value="NZ_LAJX01000092.1"/>
</dbReference>
<feature type="domain" description="Ketoreductase" evidence="4">
    <location>
        <begin position="33"/>
        <end position="200"/>
    </location>
</feature>